<keyword evidence="2" id="KW-1185">Reference proteome</keyword>
<dbReference type="AlphaFoldDB" id="A0A2I0WNK3"/>
<reference evidence="1 2" key="2">
    <citation type="journal article" date="2017" name="Nature">
        <title>The Apostasia genome and the evolution of orchids.</title>
        <authorList>
            <person name="Zhang G.Q."/>
            <person name="Liu K.W."/>
            <person name="Li Z."/>
            <person name="Lohaus R."/>
            <person name="Hsiao Y.Y."/>
            <person name="Niu S.C."/>
            <person name="Wang J.Y."/>
            <person name="Lin Y.C."/>
            <person name="Xu Q."/>
            <person name="Chen L.J."/>
            <person name="Yoshida K."/>
            <person name="Fujiwara S."/>
            <person name="Wang Z.W."/>
            <person name="Zhang Y.Q."/>
            <person name="Mitsuda N."/>
            <person name="Wang M."/>
            <person name="Liu G.H."/>
            <person name="Pecoraro L."/>
            <person name="Huang H.X."/>
            <person name="Xiao X.J."/>
            <person name="Lin M."/>
            <person name="Wu X.Y."/>
            <person name="Wu W.L."/>
            <person name="Chen Y.Y."/>
            <person name="Chang S.B."/>
            <person name="Sakamoto S."/>
            <person name="Ohme-Takagi M."/>
            <person name="Yagi M."/>
            <person name="Zeng S.J."/>
            <person name="Shen C.Y."/>
            <person name="Yeh C.M."/>
            <person name="Luo Y.B."/>
            <person name="Tsai W.C."/>
            <person name="Van de Peer Y."/>
            <person name="Liu Z.J."/>
        </authorList>
    </citation>
    <scope>NUCLEOTIDE SEQUENCE [LARGE SCALE GENOMIC DNA]</scope>
    <source>
        <tissue evidence="1">The whole plant</tissue>
    </source>
</reference>
<dbReference type="EMBL" id="KZ502524">
    <property type="protein sequence ID" value="PKU77250.1"/>
    <property type="molecule type" value="Genomic_DNA"/>
</dbReference>
<gene>
    <name evidence="1" type="ORF">MA16_Dca019657</name>
</gene>
<protein>
    <submittedName>
        <fullName evidence="1">Uncharacterized protein</fullName>
    </submittedName>
</protein>
<evidence type="ECO:0000313" key="2">
    <source>
        <dbReference type="Proteomes" id="UP000233837"/>
    </source>
</evidence>
<evidence type="ECO:0000313" key="1">
    <source>
        <dbReference type="EMBL" id="PKU77250.1"/>
    </source>
</evidence>
<accession>A0A2I0WNK3</accession>
<organism evidence="1 2">
    <name type="scientific">Dendrobium catenatum</name>
    <dbReference type="NCBI Taxonomy" id="906689"/>
    <lineage>
        <taxon>Eukaryota</taxon>
        <taxon>Viridiplantae</taxon>
        <taxon>Streptophyta</taxon>
        <taxon>Embryophyta</taxon>
        <taxon>Tracheophyta</taxon>
        <taxon>Spermatophyta</taxon>
        <taxon>Magnoliopsida</taxon>
        <taxon>Liliopsida</taxon>
        <taxon>Asparagales</taxon>
        <taxon>Orchidaceae</taxon>
        <taxon>Epidendroideae</taxon>
        <taxon>Malaxideae</taxon>
        <taxon>Dendrobiinae</taxon>
        <taxon>Dendrobium</taxon>
    </lineage>
</organism>
<dbReference type="Proteomes" id="UP000233837">
    <property type="component" value="Unassembled WGS sequence"/>
</dbReference>
<sequence length="71" mass="8155">MSRNNKMEVIRLTLPTKTISDLAIDPNKKNANFEACFHLQIYPCILLAYNLQEYTTFAKRTAALLHRNIAS</sequence>
<reference evidence="1 2" key="1">
    <citation type="journal article" date="2016" name="Sci. Rep.">
        <title>The Dendrobium catenatum Lindl. genome sequence provides insights into polysaccharide synthase, floral development and adaptive evolution.</title>
        <authorList>
            <person name="Zhang G.Q."/>
            <person name="Xu Q."/>
            <person name="Bian C."/>
            <person name="Tsai W.C."/>
            <person name="Yeh C.M."/>
            <person name="Liu K.W."/>
            <person name="Yoshida K."/>
            <person name="Zhang L.S."/>
            <person name="Chang S.B."/>
            <person name="Chen F."/>
            <person name="Shi Y."/>
            <person name="Su Y.Y."/>
            <person name="Zhang Y.Q."/>
            <person name="Chen L.J."/>
            <person name="Yin Y."/>
            <person name="Lin M."/>
            <person name="Huang H."/>
            <person name="Deng H."/>
            <person name="Wang Z.W."/>
            <person name="Zhu S.L."/>
            <person name="Zhao X."/>
            <person name="Deng C."/>
            <person name="Niu S.C."/>
            <person name="Huang J."/>
            <person name="Wang M."/>
            <person name="Liu G.H."/>
            <person name="Yang H.J."/>
            <person name="Xiao X.J."/>
            <person name="Hsiao Y.Y."/>
            <person name="Wu W.L."/>
            <person name="Chen Y.Y."/>
            <person name="Mitsuda N."/>
            <person name="Ohme-Takagi M."/>
            <person name="Luo Y.B."/>
            <person name="Van de Peer Y."/>
            <person name="Liu Z.J."/>
        </authorList>
    </citation>
    <scope>NUCLEOTIDE SEQUENCE [LARGE SCALE GENOMIC DNA]</scope>
    <source>
        <tissue evidence="1">The whole plant</tissue>
    </source>
</reference>
<name>A0A2I0WNK3_9ASPA</name>
<proteinExistence type="predicted"/>